<reference evidence="14 15" key="1">
    <citation type="submission" date="2020-11" db="EMBL/GenBank/DDBJ databases">
        <authorList>
            <person name="Wallbank WR R."/>
            <person name="Pardo Diaz C."/>
            <person name="Kozak K."/>
            <person name="Martin S."/>
            <person name="Jiggins C."/>
            <person name="Moest M."/>
            <person name="Warren A I."/>
            <person name="Generalovic N T."/>
            <person name="Byers J.R.P. K."/>
            <person name="Montejo-Kovacevich G."/>
            <person name="Yen C E."/>
        </authorList>
    </citation>
    <scope>NUCLEOTIDE SEQUENCE [LARGE SCALE GENOMIC DNA]</scope>
</reference>
<evidence type="ECO:0000256" key="6">
    <source>
        <dbReference type="ARBA" id="ARBA00022892"/>
    </source>
</evidence>
<feature type="domain" description="AP complex mu/sigma subunit" evidence="13">
    <location>
        <begin position="13"/>
        <end position="152"/>
    </location>
</feature>
<dbReference type="GO" id="GO:0006890">
    <property type="term" value="P:retrograde vesicle-mediated transport, Golgi to endoplasmic reticulum"/>
    <property type="evidence" value="ECO:0007669"/>
    <property type="project" value="UniProtKB-UniRule"/>
</dbReference>
<dbReference type="GO" id="GO:0030126">
    <property type="term" value="C:COPI vesicle coat"/>
    <property type="evidence" value="ECO:0007669"/>
    <property type="project" value="UniProtKB-UniRule"/>
</dbReference>
<evidence type="ECO:0000256" key="5">
    <source>
        <dbReference type="ARBA" id="ARBA00022490"/>
    </source>
</evidence>
<keyword evidence="15" id="KW-1185">Reference proteome</keyword>
<dbReference type="SUPFAM" id="SSF64356">
    <property type="entry name" value="SNARE-like"/>
    <property type="match status" value="1"/>
</dbReference>
<evidence type="ECO:0000256" key="9">
    <source>
        <dbReference type="ARBA" id="ARBA00023136"/>
    </source>
</evidence>
<dbReference type="InParanoid" id="A0A7R8ULR9"/>
<keyword evidence="10 12" id="KW-0968">Cytoplasmic vesicle</keyword>
<keyword evidence="4 12" id="KW-0813">Transport</keyword>
<comment type="subunit">
    <text evidence="3 12">Oligomeric complex that consists of at least the alpha, beta, beta', gamma, delta, epsilon and zeta subunits.</text>
</comment>
<comment type="subcellular location">
    <subcellularLocation>
        <location evidence="12">Cytoplasm</location>
    </subcellularLocation>
    <subcellularLocation>
        <location evidence="1 12">Golgi apparatus membrane</location>
        <topology evidence="1 12">Peripheral membrane protein</topology>
        <orientation evidence="1 12">Cytoplasmic side</orientation>
    </subcellularLocation>
    <subcellularLocation>
        <location evidence="12">Cytoplasmic vesicle</location>
        <location evidence="12">COPI-coated vesicle membrane</location>
        <topology evidence="12">Peripheral membrane protein</topology>
        <orientation evidence="12">Cytoplasmic side</orientation>
    </subcellularLocation>
</comment>
<evidence type="ECO:0000256" key="11">
    <source>
        <dbReference type="ARBA" id="ARBA00045555"/>
    </source>
</evidence>
<dbReference type="InterPro" id="IPR011012">
    <property type="entry name" value="Longin-like_dom_sf"/>
</dbReference>
<dbReference type="GO" id="GO:0006891">
    <property type="term" value="P:intra-Golgi vesicle-mediated transport"/>
    <property type="evidence" value="ECO:0007669"/>
    <property type="project" value="TreeGrafter"/>
</dbReference>
<evidence type="ECO:0000256" key="2">
    <source>
        <dbReference type="ARBA" id="ARBA00006972"/>
    </source>
</evidence>
<keyword evidence="7 12" id="KW-0653">Protein transport</keyword>
<evidence type="ECO:0000256" key="8">
    <source>
        <dbReference type="ARBA" id="ARBA00023034"/>
    </source>
</evidence>
<dbReference type="AlphaFoldDB" id="A0A7R8ULR9"/>
<dbReference type="GO" id="GO:0000139">
    <property type="term" value="C:Golgi membrane"/>
    <property type="evidence" value="ECO:0007669"/>
    <property type="project" value="UniProtKB-SubCell"/>
</dbReference>
<dbReference type="PANTHER" id="PTHR11043:SF0">
    <property type="entry name" value="COATOMER SUBUNIT ZETA"/>
    <property type="match status" value="1"/>
</dbReference>
<evidence type="ECO:0000256" key="7">
    <source>
        <dbReference type="ARBA" id="ARBA00022927"/>
    </source>
</evidence>
<evidence type="ECO:0000256" key="4">
    <source>
        <dbReference type="ARBA" id="ARBA00022448"/>
    </source>
</evidence>
<evidence type="ECO:0000313" key="14">
    <source>
        <dbReference type="EMBL" id="CAD7082824.1"/>
    </source>
</evidence>
<keyword evidence="9 12" id="KW-0472">Membrane</keyword>
<evidence type="ECO:0000256" key="1">
    <source>
        <dbReference type="ARBA" id="ARBA00004255"/>
    </source>
</evidence>
<protein>
    <recommendedName>
        <fullName evidence="12">Coatomer subunit zeta</fullName>
    </recommendedName>
</protein>
<sequence length="178" mass="20264">MDGSTLEPTLFIIKGMCIMDNDGNRLLAKYYDKNILPTVKEQKTFEKNLFNKTHRSNTEIIMLDGLTVVYKSNVDLFFYVMGSTHENELILLSVLNCLYDSISLILKKNVEKKTVMENLEIIMLAFDEICDGGIILDADPSSVVKRVDLRNDDIPIGEQTVAQVLQSAREQLKWSLLK</sequence>
<evidence type="ECO:0000313" key="15">
    <source>
        <dbReference type="Proteomes" id="UP000594454"/>
    </source>
</evidence>
<gene>
    <name evidence="14" type="ORF">HERILL_LOCUS5829</name>
</gene>
<dbReference type="FunFam" id="3.30.450.60:FF:000008">
    <property type="entry name" value="Coatomer subunit zeta-1 isoform 1"/>
    <property type="match status" value="1"/>
</dbReference>
<dbReference type="FunCoup" id="A0A7R8ULR9">
    <property type="interactions" value="415"/>
</dbReference>
<evidence type="ECO:0000256" key="10">
    <source>
        <dbReference type="ARBA" id="ARBA00023329"/>
    </source>
</evidence>
<proteinExistence type="inferred from homology"/>
<evidence type="ECO:0000259" key="13">
    <source>
        <dbReference type="Pfam" id="PF01217"/>
    </source>
</evidence>
<dbReference type="Pfam" id="PF01217">
    <property type="entry name" value="Clat_adaptor_s"/>
    <property type="match status" value="1"/>
</dbReference>
<dbReference type="Proteomes" id="UP000594454">
    <property type="component" value="Chromosome 2"/>
</dbReference>
<name>A0A7R8ULR9_HERIL</name>
<comment type="function">
    <text evidence="11">The coatomer is a cytosolic protein complex that binds to dilysine motifs and reversibly associates with Golgi non-clathrin-coated vesicles, which further mediate biosynthetic protein transport from the ER, via the Golgi up to the trans Golgi network. Coatomer complex is required for budding from Golgi membranes, and is essential for the retrograde Golgi-to-ER transport of dilysine-tagged proteins. The zeta subunit may be involved in regulating the coat assembly and, hence, the rate of biosynthetic protein transport due to its association-dissociation properties with the coatomer complex.</text>
</comment>
<dbReference type="Gene3D" id="3.30.450.60">
    <property type="match status" value="1"/>
</dbReference>
<keyword evidence="8 12" id="KW-0333">Golgi apparatus</keyword>
<keyword evidence="5 12" id="KW-0963">Cytoplasm</keyword>
<dbReference type="OMA" id="NELMLHS"/>
<dbReference type="InterPro" id="IPR039652">
    <property type="entry name" value="Coatomer_zeta"/>
</dbReference>
<dbReference type="GO" id="GO:0006886">
    <property type="term" value="P:intracellular protein transport"/>
    <property type="evidence" value="ECO:0007669"/>
    <property type="project" value="TreeGrafter"/>
</dbReference>
<dbReference type="PANTHER" id="PTHR11043">
    <property type="entry name" value="ZETA-COAT PROTEIN"/>
    <property type="match status" value="1"/>
</dbReference>
<dbReference type="EMBL" id="LR899010">
    <property type="protein sequence ID" value="CAD7082824.1"/>
    <property type="molecule type" value="Genomic_DNA"/>
</dbReference>
<evidence type="ECO:0000256" key="12">
    <source>
        <dbReference type="RuleBase" id="RU366053"/>
    </source>
</evidence>
<organism evidence="14 15">
    <name type="scientific">Hermetia illucens</name>
    <name type="common">Black soldier fly</name>
    <dbReference type="NCBI Taxonomy" id="343691"/>
    <lineage>
        <taxon>Eukaryota</taxon>
        <taxon>Metazoa</taxon>
        <taxon>Ecdysozoa</taxon>
        <taxon>Arthropoda</taxon>
        <taxon>Hexapoda</taxon>
        <taxon>Insecta</taxon>
        <taxon>Pterygota</taxon>
        <taxon>Neoptera</taxon>
        <taxon>Endopterygota</taxon>
        <taxon>Diptera</taxon>
        <taxon>Brachycera</taxon>
        <taxon>Stratiomyomorpha</taxon>
        <taxon>Stratiomyidae</taxon>
        <taxon>Hermetiinae</taxon>
        <taxon>Hermetia</taxon>
    </lineage>
</organism>
<dbReference type="OrthoDB" id="10249988at2759"/>
<keyword evidence="6 12" id="KW-0931">ER-Golgi transport</keyword>
<evidence type="ECO:0000256" key="3">
    <source>
        <dbReference type="ARBA" id="ARBA00011775"/>
    </source>
</evidence>
<comment type="similarity">
    <text evidence="2 12">Belongs to the adaptor complexes small subunit family.</text>
</comment>
<dbReference type="InterPro" id="IPR022775">
    <property type="entry name" value="AP_mu_sigma_su"/>
</dbReference>
<dbReference type="CDD" id="cd14829">
    <property type="entry name" value="Zeta-COP"/>
    <property type="match status" value="1"/>
</dbReference>
<accession>A0A7R8ULR9</accession>